<name>A0A832MKQ6_UNCEI</name>
<feature type="binding site" evidence="6">
    <location>
        <position position="75"/>
    </location>
    <ligand>
        <name>Zn(2+)</name>
        <dbReference type="ChEBI" id="CHEBI:29105"/>
    </ligand>
</feature>
<dbReference type="AlphaFoldDB" id="A0A832MKQ6"/>
<dbReference type="Gene3D" id="3.10.580.10">
    <property type="entry name" value="CBS-domain"/>
    <property type="match status" value="1"/>
</dbReference>
<keyword evidence="3 8" id="KW-0129">CBS domain</keyword>
<feature type="site" description="Catalytically relevant" evidence="7">
    <location>
        <position position="52"/>
    </location>
</feature>
<gene>
    <name evidence="11" type="ORF">ENR23_01570</name>
</gene>
<dbReference type="InterPro" id="IPR046342">
    <property type="entry name" value="CBS_dom_sf"/>
</dbReference>
<dbReference type="GO" id="GO:0005975">
    <property type="term" value="P:carbohydrate metabolic process"/>
    <property type="evidence" value="ECO:0007669"/>
    <property type="project" value="InterPro"/>
</dbReference>
<keyword evidence="6" id="KW-0479">Metal-binding</keyword>
<comment type="similarity">
    <text evidence="1 4">Belongs to the SIS family. GutQ/KpsF subfamily.</text>
</comment>
<reference evidence="11" key="1">
    <citation type="journal article" date="2020" name="mSystems">
        <title>Genome- and Community-Level Interaction Insights into Carbon Utilization and Element Cycling Functions of Hydrothermarchaeota in Hydrothermal Sediment.</title>
        <authorList>
            <person name="Zhou Z."/>
            <person name="Liu Y."/>
            <person name="Xu W."/>
            <person name="Pan J."/>
            <person name="Luo Z.H."/>
            <person name="Li M."/>
        </authorList>
    </citation>
    <scope>NUCLEOTIDE SEQUENCE [LARGE SCALE GENOMIC DNA]</scope>
    <source>
        <strain evidence="11">SpSt-381</strain>
    </source>
</reference>
<dbReference type="Gene3D" id="3.40.50.10490">
    <property type="entry name" value="Glucose-6-phosphate isomerase like protein, domain 1"/>
    <property type="match status" value="1"/>
</dbReference>
<dbReference type="Pfam" id="PF00571">
    <property type="entry name" value="CBS"/>
    <property type="match status" value="2"/>
</dbReference>
<feature type="site" description="Catalytically relevant" evidence="7">
    <location>
        <position position="104"/>
    </location>
</feature>
<dbReference type="PROSITE" id="PS51371">
    <property type="entry name" value="CBS"/>
    <property type="match status" value="2"/>
</dbReference>
<dbReference type="PROSITE" id="PS51464">
    <property type="entry name" value="SIS"/>
    <property type="match status" value="1"/>
</dbReference>
<proteinExistence type="inferred from homology"/>
<dbReference type="PIRSF" id="PIRSF004692">
    <property type="entry name" value="KdsD_KpsF"/>
    <property type="match status" value="1"/>
</dbReference>
<evidence type="ECO:0000256" key="2">
    <source>
        <dbReference type="ARBA" id="ARBA00022737"/>
    </source>
</evidence>
<dbReference type="InterPro" id="IPR046348">
    <property type="entry name" value="SIS_dom_sf"/>
</dbReference>
<feature type="site" description="Catalytically relevant" evidence="7">
    <location>
        <position position="145"/>
    </location>
</feature>
<evidence type="ECO:0000256" key="5">
    <source>
        <dbReference type="PIRSR" id="PIRSR004692-1"/>
    </source>
</evidence>
<accession>A0A832MKQ6</accession>
<dbReference type="GO" id="GO:1901135">
    <property type="term" value="P:carbohydrate derivative metabolic process"/>
    <property type="evidence" value="ECO:0007669"/>
    <property type="project" value="InterPro"/>
</dbReference>
<feature type="site" description="Catalytically relevant" evidence="7">
    <location>
        <position position="186"/>
    </location>
</feature>
<feature type="domain" description="CBS" evidence="9">
    <location>
        <begin position="270"/>
        <end position="323"/>
    </location>
</feature>
<dbReference type="PANTHER" id="PTHR42745:SF1">
    <property type="entry name" value="ARABINOSE 5-PHOSPHATE ISOMERASE KDSD"/>
    <property type="match status" value="1"/>
</dbReference>
<dbReference type="Pfam" id="PF01380">
    <property type="entry name" value="SIS"/>
    <property type="match status" value="1"/>
</dbReference>
<dbReference type="GO" id="GO:0016853">
    <property type="term" value="F:isomerase activity"/>
    <property type="evidence" value="ECO:0007669"/>
    <property type="project" value="UniProtKB-KW"/>
</dbReference>
<dbReference type="NCBIfam" id="TIGR00393">
    <property type="entry name" value="kpsF"/>
    <property type="match status" value="1"/>
</dbReference>
<evidence type="ECO:0000256" key="4">
    <source>
        <dbReference type="PIRNR" id="PIRNR004692"/>
    </source>
</evidence>
<evidence type="ECO:0000259" key="9">
    <source>
        <dbReference type="PROSITE" id="PS51371"/>
    </source>
</evidence>
<evidence type="ECO:0000256" key="1">
    <source>
        <dbReference type="ARBA" id="ARBA00008165"/>
    </source>
</evidence>
<evidence type="ECO:0000256" key="3">
    <source>
        <dbReference type="ARBA" id="ARBA00023122"/>
    </source>
</evidence>
<keyword evidence="2" id="KW-0677">Repeat</keyword>
<feature type="binding site" evidence="5">
    <location>
        <position position="215"/>
    </location>
    <ligand>
        <name>substrate</name>
    </ligand>
</feature>
<evidence type="ECO:0000256" key="6">
    <source>
        <dbReference type="PIRSR" id="PIRSR004692-2"/>
    </source>
</evidence>
<dbReference type="InterPro" id="IPR035474">
    <property type="entry name" value="SIS_Kpsf"/>
</dbReference>
<feature type="binding site" evidence="5">
    <location>
        <position position="81"/>
    </location>
    <ligand>
        <name>substrate</name>
    </ligand>
</feature>
<evidence type="ECO:0000256" key="7">
    <source>
        <dbReference type="PIRSR" id="PIRSR004692-3"/>
    </source>
</evidence>
<dbReference type="CDD" id="cd04604">
    <property type="entry name" value="CBS_pair_SIS_assoc"/>
    <property type="match status" value="1"/>
</dbReference>
<keyword evidence="6" id="KW-0862">Zinc</keyword>
<dbReference type="InterPro" id="IPR050986">
    <property type="entry name" value="GutQ/KpsF_isomerases"/>
</dbReference>
<evidence type="ECO:0000256" key="8">
    <source>
        <dbReference type="PROSITE-ProRule" id="PRU00703"/>
    </source>
</evidence>
<dbReference type="CDD" id="cd05014">
    <property type="entry name" value="SIS_Kpsf"/>
    <property type="match status" value="1"/>
</dbReference>
<feature type="binding site" evidence="5">
    <location>
        <position position="75"/>
    </location>
    <ligand>
        <name>substrate</name>
    </ligand>
</feature>
<evidence type="ECO:0000313" key="11">
    <source>
        <dbReference type="EMBL" id="HGZ42111.1"/>
    </source>
</evidence>
<dbReference type="GO" id="GO:0046872">
    <property type="term" value="F:metal ion binding"/>
    <property type="evidence" value="ECO:0007669"/>
    <property type="project" value="UniProtKB-KW"/>
</dbReference>
<evidence type="ECO:0000259" key="10">
    <source>
        <dbReference type="PROSITE" id="PS51464"/>
    </source>
</evidence>
<feature type="domain" description="CBS" evidence="9">
    <location>
        <begin position="203"/>
        <end position="261"/>
    </location>
</feature>
<keyword evidence="11" id="KW-0413">Isomerase</keyword>
<protein>
    <submittedName>
        <fullName evidence="11">KpsF/GutQ family sugar-phosphate isomerase</fullName>
    </submittedName>
</protein>
<sequence>MSADPLALAREVVRTEAAAVAALEERLGASFVLAVETLAACRSKVIVSGVGKSGLLAHKVAATLTSTGTPAVFLHPADALHGDAGLFTPGDVALFISKSGASEELLALLPYVERHGIPLVAVVATAGTPLAARARAAIVTGPVREACPMDLTPTTSVTVAQVVGDALAIALLERRGFRPEDFRFLHPGGVIGRAASRRVGELMHGGDALPRVPETASLRDVMLEIMNRRLGITCVLDAAGRLAGVVSDGDFKRILTRHPDPWGLTAADVMTRAPSTIAPDALVASAVRAMEERPEGPITALVVVDDARRPLGVLHLHDCLRAS</sequence>
<dbReference type="EMBL" id="DSQF01000003">
    <property type="protein sequence ID" value="HGZ42111.1"/>
    <property type="molecule type" value="Genomic_DNA"/>
</dbReference>
<comment type="caution">
    <text evidence="11">The sequence shown here is derived from an EMBL/GenBank/DDBJ whole genome shotgun (WGS) entry which is preliminary data.</text>
</comment>
<feature type="binding site" evidence="5">
    <location>
        <position position="268"/>
    </location>
    <ligand>
        <name>substrate</name>
    </ligand>
</feature>
<dbReference type="InterPro" id="IPR004800">
    <property type="entry name" value="KdsD/KpsF-type"/>
</dbReference>
<dbReference type="PANTHER" id="PTHR42745">
    <property type="match status" value="1"/>
</dbReference>
<dbReference type="InterPro" id="IPR000644">
    <property type="entry name" value="CBS_dom"/>
</dbReference>
<dbReference type="InterPro" id="IPR001347">
    <property type="entry name" value="SIS_dom"/>
</dbReference>
<organism evidence="11">
    <name type="scientific">Eiseniibacteriota bacterium</name>
    <dbReference type="NCBI Taxonomy" id="2212470"/>
    <lineage>
        <taxon>Bacteria</taxon>
        <taxon>Candidatus Eiseniibacteriota</taxon>
    </lineage>
</organism>
<dbReference type="GO" id="GO:0097367">
    <property type="term" value="F:carbohydrate derivative binding"/>
    <property type="evidence" value="ECO:0007669"/>
    <property type="project" value="InterPro"/>
</dbReference>
<feature type="domain" description="SIS" evidence="10">
    <location>
        <begin position="34"/>
        <end position="177"/>
    </location>
</feature>
<dbReference type="SUPFAM" id="SSF53697">
    <property type="entry name" value="SIS domain"/>
    <property type="match status" value="1"/>
</dbReference>